<keyword evidence="1" id="KW-0812">Transmembrane</keyword>
<name>A0ABW1T481_9ACTN</name>
<organism evidence="2 3">
    <name type="scientific">Longivirga aurantiaca</name>
    <dbReference type="NCBI Taxonomy" id="1837743"/>
    <lineage>
        <taxon>Bacteria</taxon>
        <taxon>Bacillati</taxon>
        <taxon>Actinomycetota</taxon>
        <taxon>Actinomycetes</taxon>
        <taxon>Sporichthyales</taxon>
        <taxon>Sporichthyaceae</taxon>
        <taxon>Longivirga</taxon>
    </lineage>
</organism>
<feature type="transmembrane region" description="Helical" evidence="1">
    <location>
        <begin position="12"/>
        <end position="33"/>
    </location>
</feature>
<comment type="caution">
    <text evidence="2">The sequence shown here is derived from an EMBL/GenBank/DDBJ whole genome shotgun (WGS) entry which is preliminary data.</text>
</comment>
<feature type="transmembrane region" description="Helical" evidence="1">
    <location>
        <begin position="39"/>
        <end position="56"/>
    </location>
</feature>
<evidence type="ECO:0000313" key="3">
    <source>
        <dbReference type="Proteomes" id="UP001596138"/>
    </source>
</evidence>
<gene>
    <name evidence="2" type="ORF">ACFQGU_12360</name>
</gene>
<keyword evidence="1" id="KW-0472">Membrane</keyword>
<dbReference type="Proteomes" id="UP001596138">
    <property type="component" value="Unassembled WGS sequence"/>
</dbReference>
<dbReference type="EMBL" id="JBHSTI010000008">
    <property type="protein sequence ID" value="MFC6238672.1"/>
    <property type="molecule type" value="Genomic_DNA"/>
</dbReference>
<evidence type="ECO:0000256" key="1">
    <source>
        <dbReference type="SAM" id="Phobius"/>
    </source>
</evidence>
<keyword evidence="3" id="KW-1185">Reference proteome</keyword>
<evidence type="ECO:0000313" key="2">
    <source>
        <dbReference type="EMBL" id="MFC6238672.1"/>
    </source>
</evidence>
<keyword evidence="1" id="KW-1133">Transmembrane helix</keyword>
<proteinExistence type="predicted"/>
<dbReference type="Pfam" id="PF20447">
    <property type="entry name" value="DUF6704"/>
    <property type="match status" value="1"/>
</dbReference>
<protein>
    <submittedName>
        <fullName evidence="2">HGxxPAAW family protein</fullName>
    </submittedName>
</protein>
<dbReference type="InterPro" id="IPR046550">
    <property type="entry name" value="DUF6704"/>
</dbReference>
<dbReference type="NCBIfam" id="NF041681">
    <property type="entry name" value="HGxxPAAW"/>
    <property type="match status" value="1"/>
</dbReference>
<dbReference type="RefSeq" id="WP_386767082.1">
    <property type="nucleotide sequence ID" value="NZ_JBHSTI010000008.1"/>
</dbReference>
<accession>A0ABW1T481</accession>
<reference evidence="3" key="1">
    <citation type="journal article" date="2019" name="Int. J. Syst. Evol. Microbiol.">
        <title>The Global Catalogue of Microorganisms (GCM) 10K type strain sequencing project: providing services to taxonomists for standard genome sequencing and annotation.</title>
        <authorList>
            <consortium name="The Broad Institute Genomics Platform"/>
            <consortium name="The Broad Institute Genome Sequencing Center for Infectious Disease"/>
            <person name="Wu L."/>
            <person name="Ma J."/>
        </authorList>
    </citation>
    <scope>NUCLEOTIDE SEQUENCE [LARGE SCALE GENOMIC DNA]</scope>
    <source>
        <strain evidence="3">CGMCC 4.7317</strain>
    </source>
</reference>
<sequence>MSERPFNSHGNTPAAWTAVTICMVAFVIGAVGVLAANWALFWIGGVGLFVVGGVVGKVMSMMGYGQGTAPAEH</sequence>